<dbReference type="OrthoDB" id="9813456at2"/>
<dbReference type="GeneID" id="96286710"/>
<keyword evidence="1" id="KW-1133">Transmembrane helix</keyword>
<protein>
    <submittedName>
        <fullName evidence="2">Uncharacterized protein</fullName>
    </submittedName>
</protein>
<organism evidence="2 3">
    <name type="scientific">Streptomyces tubercidicus</name>
    <dbReference type="NCBI Taxonomy" id="47759"/>
    <lineage>
        <taxon>Bacteria</taxon>
        <taxon>Bacillati</taxon>
        <taxon>Actinomycetota</taxon>
        <taxon>Actinomycetes</taxon>
        <taxon>Kitasatosporales</taxon>
        <taxon>Streptomycetaceae</taxon>
        <taxon>Streptomyces</taxon>
    </lineage>
</organism>
<dbReference type="RefSeq" id="WP_159747730.1">
    <property type="nucleotide sequence ID" value="NZ_BLIR01000003.1"/>
</dbReference>
<keyword evidence="1" id="KW-0472">Membrane</keyword>
<accession>A0A640V4B3</accession>
<comment type="caution">
    <text evidence="2">The sequence shown here is derived from an EMBL/GenBank/DDBJ whole genome shotgun (WGS) entry which is preliminary data.</text>
</comment>
<reference evidence="2 3" key="1">
    <citation type="submission" date="2019-12" db="EMBL/GenBank/DDBJ databases">
        <title>Whole genome shotgun sequence of Streptomyces tubercidicus NBRC 13090.</title>
        <authorList>
            <person name="Ichikawa N."/>
            <person name="Kimura A."/>
            <person name="Kitahashi Y."/>
            <person name="Komaki H."/>
            <person name="Tamura T."/>
        </authorList>
    </citation>
    <scope>NUCLEOTIDE SEQUENCE [LARGE SCALE GENOMIC DNA]</scope>
    <source>
        <strain evidence="2 3">NBRC 13090</strain>
    </source>
</reference>
<evidence type="ECO:0000313" key="3">
    <source>
        <dbReference type="Proteomes" id="UP000431826"/>
    </source>
</evidence>
<dbReference type="Gene3D" id="2.60.120.380">
    <property type="match status" value="1"/>
</dbReference>
<dbReference type="AlphaFoldDB" id="A0A640V4B3"/>
<name>A0A640V4B3_9ACTN</name>
<evidence type="ECO:0000256" key="1">
    <source>
        <dbReference type="SAM" id="Phobius"/>
    </source>
</evidence>
<dbReference type="Proteomes" id="UP000431826">
    <property type="component" value="Unassembled WGS sequence"/>
</dbReference>
<keyword evidence="1" id="KW-0812">Transmembrane</keyword>
<dbReference type="EMBL" id="BLIR01000003">
    <property type="protein sequence ID" value="GFE40976.1"/>
    <property type="molecule type" value="Genomic_DNA"/>
</dbReference>
<sequence>MEMFLGVLGAVVGILGLVLAFLSHRRHQRTRIGYRLVADSHLVQNMDGIENLGIHYDGRVLSRPRLMVLEIINAGNVAVRREDYQDDLKATFPGGVEIVWSSVHGTPSSVTADVRVAADTVELGRPLLNAQDVLTLQVLVNGDVTGVEITGRAAGFSEVERLAGPSTGVRRGLLGSPSSIALVTLMSIALIATAWLVYKLWPATGEKNEVQKFTVDVGDMIAKGRPGKGAGELVTGSTADEYTFSAQKGMRLYVQQLDCDHTFGPALSLRHANGERVPNFSSESTAGCASAKPVELEKPGHYTLRVAQGALSSLPQTYSFKLWDAPVGKRNIGLKNEIKGSIEQPGGRDEFTIDAEAGDRIAFDLNPDKGLQPKWSLRNPDGREIGEGDRFLYADPIDLNADESGKYKLVVESEQDTTGDYVLLPRSKKNS</sequence>
<keyword evidence="3" id="KW-1185">Reference proteome</keyword>
<proteinExistence type="predicted"/>
<feature type="transmembrane region" description="Helical" evidence="1">
    <location>
        <begin position="180"/>
        <end position="198"/>
    </location>
</feature>
<gene>
    <name evidence="2" type="ORF">Stube_56490</name>
</gene>
<evidence type="ECO:0000313" key="2">
    <source>
        <dbReference type="EMBL" id="GFE40976.1"/>
    </source>
</evidence>